<evidence type="ECO:0000256" key="1">
    <source>
        <dbReference type="SAM" id="MobiDB-lite"/>
    </source>
</evidence>
<protein>
    <recommendedName>
        <fullName evidence="4">Lipoprotein</fullName>
    </recommendedName>
</protein>
<accession>A0A2Z3GIX4</accession>
<dbReference type="EMBL" id="CP029145">
    <property type="protein sequence ID" value="AWM32191.1"/>
    <property type="molecule type" value="Genomic_DNA"/>
</dbReference>
<dbReference type="Proteomes" id="UP000245999">
    <property type="component" value="Chromosome"/>
</dbReference>
<dbReference type="InterPro" id="IPR046732">
    <property type="entry name" value="DUF6624"/>
</dbReference>
<evidence type="ECO:0000313" key="2">
    <source>
        <dbReference type="EMBL" id="AWM32191.1"/>
    </source>
</evidence>
<dbReference type="KEGG" id="hnv:DDQ68_04920"/>
<dbReference type="RefSeq" id="WP_109655314.1">
    <property type="nucleotide sequence ID" value="NZ_CP029145.1"/>
</dbReference>
<feature type="region of interest" description="Disordered" evidence="1">
    <location>
        <begin position="193"/>
        <end position="213"/>
    </location>
</feature>
<evidence type="ECO:0000313" key="3">
    <source>
        <dbReference type="Proteomes" id="UP000245999"/>
    </source>
</evidence>
<proteinExistence type="predicted"/>
<sequence length="213" mass="23920">MRHTYFAGVVVVLLVGCQVTRPAALSDYHAIRQELHRIYQRDQQIRTSIMAVGMDSPAAAPLFQQMHVTDSVNQVYVRQLLATTGWPARSQVGDTAARTVYLVVQHAGRATIAQHLPALRRLVRQGEAQATDAATMEDRLRMFSGKKQRYGTQAANWVRKDGTQVVWPVQHPARVNRDRQRVGFPTTVEQNAAELGAQYDPEERLPSPRVVMP</sequence>
<evidence type="ECO:0008006" key="4">
    <source>
        <dbReference type="Google" id="ProtNLM"/>
    </source>
</evidence>
<dbReference type="AlphaFoldDB" id="A0A2Z3GIX4"/>
<dbReference type="OrthoDB" id="1164858at2"/>
<organism evidence="2 3">
    <name type="scientific">Hymenobacter nivis</name>
    <dbReference type="NCBI Taxonomy" id="1850093"/>
    <lineage>
        <taxon>Bacteria</taxon>
        <taxon>Pseudomonadati</taxon>
        <taxon>Bacteroidota</taxon>
        <taxon>Cytophagia</taxon>
        <taxon>Cytophagales</taxon>
        <taxon>Hymenobacteraceae</taxon>
        <taxon>Hymenobacter</taxon>
    </lineage>
</organism>
<name>A0A2Z3GIX4_9BACT</name>
<reference evidence="3" key="1">
    <citation type="submission" date="2018-04" db="EMBL/GenBank/DDBJ databases">
        <title>Complete genome of Antarctic heterotrophic bacterium Hymenobacter nivis.</title>
        <authorList>
            <person name="Terashima M."/>
        </authorList>
    </citation>
    <scope>NUCLEOTIDE SEQUENCE [LARGE SCALE GENOMIC DNA]</scope>
    <source>
        <strain evidence="3">NBRC 111535</strain>
    </source>
</reference>
<dbReference type="Pfam" id="PF20329">
    <property type="entry name" value="DUF6624"/>
    <property type="match status" value="1"/>
</dbReference>
<dbReference type="PROSITE" id="PS51257">
    <property type="entry name" value="PROKAR_LIPOPROTEIN"/>
    <property type="match status" value="1"/>
</dbReference>
<keyword evidence="3" id="KW-1185">Reference proteome</keyword>
<gene>
    <name evidence="2" type="ORF">DDQ68_04920</name>
</gene>